<reference evidence="3 4" key="1">
    <citation type="journal article" date="2024" name="Plant J.">
        <title>Genome sequences and population genomics reveal climatic adaptation and genomic divergence between two closely related sweetgum species.</title>
        <authorList>
            <person name="Xu W.Q."/>
            <person name="Ren C.Q."/>
            <person name="Zhang X.Y."/>
            <person name="Comes H.P."/>
            <person name="Liu X.H."/>
            <person name="Li Y.G."/>
            <person name="Kettle C.J."/>
            <person name="Jalonen R."/>
            <person name="Gaisberger H."/>
            <person name="Ma Y.Z."/>
            <person name="Qiu Y.X."/>
        </authorList>
    </citation>
    <scope>NUCLEOTIDE SEQUENCE [LARGE SCALE GENOMIC DNA]</scope>
    <source>
        <strain evidence="3">Hangzhou</strain>
    </source>
</reference>
<comment type="caution">
    <text evidence="3">The sequence shown here is derived from an EMBL/GenBank/DDBJ whole genome shotgun (WGS) entry which is preliminary data.</text>
</comment>
<organism evidence="3 4">
    <name type="scientific">Liquidambar formosana</name>
    <name type="common">Formosan gum</name>
    <dbReference type="NCBI Taxonomy" id="63359"/>
    <lineage>
        <taxon>Eukaryota</taxon>
        <taxon>Viridiplantae</taxon>
        <taxon>Streptophyta</taxon>
        <taxon>Embryophyta</taxon>
        <taxon>Tracheophyta</taxon>
        <taxon>Spermatophyta</taxon>
        <taxon>Magnoliopsida</taxon>
        <taxon>eudicotyledons</taxon>
        <taxon>Gunneridae</taxon>
        <taxon>Pentapetalae</taxon>
        <taxon>Saxifragales</taxon>
        <taxon>Altingiaceae</taxon>
        <taxon>Liquidambar</taxon>
    </lineage>
</organism>
<name>A0AAP0NCB0_LIQFO</name>
<dbReference type="Pfam" id="PF04043">
    <property type="entry name" value="PMEI"/>
    <property type="match status" value="1"/>
</dbReference>
<dbReference type="NCBIfam" id="TIGR01614">
    <property type="entry name" value="PME_inhib"/>
    <property type="match status" value="1"/>
</dbReference>
<keyword evidence="4" id="KW-1185">Reference proteome</keyword>
<accession>A0AAP0NCB0</accession>
<sequence length="195" mass="21541">MDSLSHVLIVVTIYLSLSFHFSSPPYAAAADAPSHLVRESCNKTTLTQWNYTFCVEALESDPRTASASDLLTLANIAIELAIANATKAQAHLYDMLKNSDTGSNFKAPLEGCVHWYDMMIESFGEALDGVRKKNYDIANYCAFIVGDYVDNCEKELDSNAAHDPSLETNNKNVKEFSLIGYVITDLLDLSPHPRP</sequence>
<dbReference type="AlphaFoldDB" id="A0AAP0NCB0"/>
<evidence type="ECO:0000313" key="4">
    <source>
        <dbReference type="Proteomes" id="UP001415857"/>
    </source>
</evidence>
<dbReference type="PANTHER" id="PTHR31890">
    <property type="entry name" value="PLANT INVERTASE/PECTIN METHYLESTERASE INHIBITOR SUPERFAMILY PROTEIN"/>
    <property type="match status" value="1"/>
</dbReference>
<feature type="signal peptide" evidence="1">
    <location>
        <begin position="1"/>
        <end position="18"/>
    </location>
</feature>
<dbReference type="EMBL" id="JBBPBK010000014">
    <property type="protein sequence ID" value="KAK9270415.1"/>
    <property type="molecule type" value="Genomic_DNA"/>
</dbReference>
<dbReference type="SMART" id="SM00856">
    <property type="entry name" value="PMEI"/>
    <property type="match status" value="1"/>
</dbReference>
<dbReference type="InterPro" id="IPR035513">
    <property type="entry name" value="Invertase/methylesterase_inhib"/>
</dbReference>
<protein>
    <recommendedName>
        <fullName evidence="2">Pectinesterase inhibitor domain-containing protein</fullName>
    </recommendedName>
</protein>
<evidence type="ECO:0000256" key="1">
    <source>
        <dbReference type="SAM" id="SignalP"/>
    </source>
</evidence>
<dbReference type="InterPro" id="IPR006501">
    <property type="entry name" value="Pectinesterase_inhib_dom"/>
</dbReference>
<proteinExistence type="predicted"/>
<dbReference type="GO" id="GO:0004857">
    <property type="term" value="F:enzyme inhibitor activity"/>
    <property type="evidence" value="ECO:0007669"/>
    <property type="project" value="InterPro"/>
</dbReference>
<dbReference type="PANTHER" id="PTHR31890:SF9">
    <property type="entry name" value="PLANT INVERTASE_PECTIN METHYLESTERASE INHIBITOR SUPERFAMILY PROTEIN"/>
    <property type="match status" value="1"/>
</dbReference>
<feature type="chain" id="PRO_5042908000" description="Pectinesterase inhibitor domain-containing protein" evidence="1">
    <location>
        <begin position="19"/>
        <end position="195"/>
    </location>
</feature>
<dbReference type="Gene3D" id="1.20.140.40">
    <property type="entry name" value="Invertase/pectin methylesterase inhibitor family protein"/>
    <property type="match status" value="1"/>
</dbReference>
<evidence type="ECO:0000259" key="2">
    <source>
        <dbReference type="SMART" id="SM00856"/>
    </source>
</evidence>
<evidence type="ECO:0000313" key="3">
    <source>
        <dbReference type="EMBL" id="KAK9270415.1"/>
    </source>
</evidence>
<dbReference type="Proteomes" id="UP001415857">
    <property type="component" value="Unassembled WGS sequence"/>
</dbReference>
<dbReference type="InterPro" id="IPR034088">
    <property type="entry name" value="Pla_a_1-like"/>
</dbReference>
<keyword evidence="1" id="KW-0732">Signal</keyword>
<dbReference type="SUPFAM" id="SSF101148">
    <property type="entry name" value="Plant invertase/pectin methylesterase inhibitor"/>
    <property type="match status" value="1"/>
</dbReference>
<dbReference type="CDD" id="cd15795">
    <property type="entry name" value="PMEI-Pla_a_1_like"/>
    <property type="match status" value="1"/>
</dbReference>
<feature type="domain" description="Pectinesterase inhibitor" evidence="2">
    <location>
        <begin position="32"/>
        <end position="183"/>
    </location>
</feature>
<gene>
    <name evidence="3" type="ORF">L1049_025994</name>
</gene>